<dbReference type="RefSeq" id="XP_016209210.1">
    <property type="nucleotide sequence ID" value="XM_016362985.1"/>
</dbReference>
<dbReference type="PANTHER" id="PTHR39608">
    <property type="entry name" value="INTEGRAL MEMBRANE PROTEIN (AFU_ORTHOLOGUE AFUA_5G08640)"/>
    <property type="match status" value="1"/>
</dbReference>
<sequence length="236" mass="26211">MAFGVRGARTKVAPSKYPKVPFHGLRCAQLVSSLIVGGIMTFFIYHLTHDNWKTPWTFIFFCAASMFTIAALALTIVLHFFTGLNPRFNLTVNSGLFALWAAGFGMLSWWASKTLFHSCDAENVIGKDENGRMVCRTYKALYAFAALGFISTLLALLLDVYVFRQANRLGKYQNMSSGAGDHHRDVKHPEADDADHEMAGYNGQEMPAVSKSGYSVPQGQFEYDTSYSGATRGFRD</sequence>
<dbReference type="OrthoDB" id="5344006at2759"/>
<dbReference type="AlphaFoldDB" id="A0A0D1XAU3"/>
<keyword evidence="1" id="KW-0472">Membrane</keyword>
<dbReference type="HOGENOM" id="CLU_082475_1_0_1"/>
<organism evidence="2 3">
    <name type="scientific">Verruconis gallopava</name>
    <dbReference type="NCBI Taxonomy" id="253628"/>
    <lineage>
        <taxon>Eukaryota</taxon>
        <taxon>Fungi</taxon>
        <taxon>Dikarya</taxon>
        <taxon>Ascomycota</taxon>
        <taxon>Pezizomycotina</taxon>
        <taxon>Dothideomycetes</taxon>
        <taxon>Pleosporomycetidae</taxon>
        <taxon>Venturiales</taxon>
        <taxon>Sympoventuriaceae</taxon>
        <taxon>Verruconis</taxon>
    </lineage>
</organism>
<gene>
    <name evidence="2" type="ORF">PV09_08999</name>
</gene>
<keyword evidence="1" id="KW-0812">Transmembrane</keyword>
<dbReference type="EMBL" id="KN847579">
    <property type="protein sequence ID" value="KIV99340.1"/>
    <property type="molecule type" value="Genomic_DNA"/>
</dbReference>
<feature type="transmembrane region" description="Helical" evidence="1">
    <location>
        <begin position="58"/>
        <end position="81"/>
    </location>
</feature>
<evidence type="ECO:0000313" key="3">
    <source>
        <dbReference type="Proteomes" id="UP000053259"/>
    </source>
</evidence>
<evidence type="ECO:0000256" key="1">
    <source>
        <dbReference type="SAM" id="Phobius"/>
    </source>
</evidence>
<name>A0A0D1XAU3_9PEZI</name>
<dbReference type="PANTHER" id="PTHR39608:SF1">
    <property type="entry name" value="INTEGRAL MEMBRANE PROTEIN (AFU_ORTHOLOGUE AFUA_5G08640)"/>
    <property type="match status" value="1"/>
</dbReference>
<reference evidence="2 3" key="1">
    <citation type="submission" date="2015-01" db="EMBL/GenBank/DDBJ databases">
        <title>The Genome Sequence of Ochroconis gallopava CBS43764.</title>
        <authorList>
            <consortium name="The Broad Institute Genomics Platform"/>
            <person name="Cuomo C."/>
            <person name="de Hoog S."/>
            <person name="Gorbushina A."/>
            <person name="Stielow B."/>
            <person name="Teixiera M."/>
            <person name="Abouelleil A."/>
            <person name="Chapman S.B."/>
            <person name="Priest M."/>
            <person name="Young S.K."/>
            <person name="Wortman J."/>
            <person name="Nusbaum C."/>
            <person name="Birren B."/>
        </authorList>
    </citation>
    <scope>NUCLEOTIDE SEQUENCE [LARGE SCALE GENOMIC DNA]</scope>
    <source>
        <strain evidence="2 3">CBS 43764</strain>
    </source>
</reference>
<feature type="transmembrane region" description="Helical" evidence="1">
    <location>
        <begin position="88"/>
        <end position="111"/>
    </location>
</feature>
<protein>
    <recommendedName>
        <fullName evidence="4">MARVEL domain-containing protein</fullName>
    </recommendedName>
</protein>
<proteinExistence type="predicted"/>
<keyword evidence="3" id="KW-1185">Reference proteome</keyword>
<dbReference type="GeneID" id="27316972"/>
<feature type="transmembrane region" description="Helical" evidence="1">
    <location>
        <begin position="140"/>
        <end position="163"/>
    </location>
</feature>
<accession>A0A0D1XAU3</accession>
<feature type="transmembrane region" description="Helical" evidence="1">
    <location>
        <begin position="27"/>
        <end position="46"/>
    </location>
</feature>
<dbReference type="VEuPathDB" id="FungiDB:PV09_08999"/>
<evidence type="ECO:0008006" key="4">
    <source>
        <dbReference type="Google" id="ProtNLM"/>
    </source>
</evidence>
<evidence type="ECO:0000313" key="2">
    <source>
        <dbReference type="EMBL" id="KIV99340.1"/>
    </source>
</evidence>
<keyword evidence="1" id="KW-1133">Transmembrane helix</keyword>
<dbReference type="InParanoid" id="A0A0D1XAU3"/>
<dbReference type="Proteomes" id="UP000053259">
    <property type="component" value="Unassembled WGS sequence"/>
</dbReference>